<dbReference type="GO" id="GO:0097063">
    <property type="term" value="F:cadmium ion sensor activity"/>
    <property type="evidence" value="ECO:0007669"/>
    <property type="project" value="TreeGrafter"/>
</dbReference>
<dbReference type="SMART" id="SM00418">
    <property type="entry name" value="HTH_ARSR"/>
    <property type="match status" value="1"/>
</dbReference>
<accession>A0A5B8RD07</accession>
<proteinExistence type="predicted"/>
<reference evidence="2" key="1">
    <citation type="submission" date="2019-06" db="EMBL/GenBank/DDBJ databases">
        <authorList>
            <person name="Murdoch R.W."/>
            <person name="Fathepure B."/>
        </authorList>
    </citation>
    <scope>NUCLEOTIDE SEQUENCE</scope>
</reference>
<dbReference type="CDD" id="cd00090">
    <property type="entry name" value="HTH_ARSR"/>
    <property type="match status" value="1"/>
</dbReference>
<dbReference type="InterPro" id="IPR001845">
    <property type="entry name" value="HTH_ArsR_DNA-bd_dom"/>
</dbReference>
<dbReference type="GO" id="GO:0046686">
    <property type="term" value="P:response to cadmium ion"/>
    <property type="evidence" value="ECO:0007669"/>
    <property type="project" value="TreeGrafter"/>
</dbReference>
<evidence type="ECO:0000313" key="2">
    <source>
        <dbReference type="EMBL" id="QEA05374.1"/>
    </source>
</evidence>
<dbReference type="SUPFAM" id="SSF46785">
    <property type="entry name" value="Winged helix' DNA-binding domain"/>
    <property type="match status" value="1"/>
</dbReference>
<dbReference type="PROSITE" id="PS50987">
    <property type="entry name" value="HTH_ARSR_2"/>
    <property type="match status" value="1"/>
</dbReference>
<gene>
    <name evidence="2" type="ORF">KBTEX_01695</name>
</gene>
<organism evidence="2">
    <name type="scientific">uncultured organism</name>
    <dbReference type="NCBI Taxonomy" id="155900"/>
    <lineage>
        <taxon>unclassified sequences</taxon>
        <taxon>environmental samples</taxon>
    </lineage>
</organism>
<dbReference type="InterPro" id="IPR052543">
    <property type="entry name" value="HTH_Metal-responsive_Reg"/>
</dbReference>
<dbReference type="InterPro" id="IPR011991">
    <property type="entry name" value="ArsR-like_HTH"/>
</dbReference>
<feature type="domain" description="HTH arsR-type" evidence="1">
    <location>
        <begin position="1"/>
        <end position="94"/>
    </location>
</feature>
<dbReference type="PANTHER" id="PTHR39168:SF1">
    <property type="entry name" value="TRANSCRIPTIONAL REGULATORY PROTEIN"/>
    <property type="match status" value="1"/>
</dbReference>
<dbReference type="Pfam" id="PF12840">
    <property type="entry name" value="HTH_20"/>
    <property type="match status" value="1"/>
</dbReference>
<dbReference type="GO" id="GO:0003677">
    <property type="term" value="F:DNA binding"/>
    <property type="evidence" value="ECO:0007669"/>
    <property type="project" value="TreeGrafter"/>
</dbReference>
<dbReference type="GO" id="GO:0032791">
    <property type="term" value="F:lead ion binding"/>
    <property type="evidence" value="ECO:0007669"/>
    <property type="project" value="TreeGrafter"/>
</dbReference>
<dbReference type="InterPro" id="IPR036388">
    <property type="entry name" value="WH-like_DNA-bd_sf"/>
</dbReference>
<dbReference type="EMBL" id="MN079100">
    <property type="protein sequence ID" value="QEA05374.1"/>
    <property type="molecule type" value="Genomic_DNA"/>
</dbReference>
<dbReference type="InterPro" id="IPR036390">
    <property type="entry name" value="WH_DNA-bd_sf"/>
</dbReference>
<dbReference type="GO" id="GO:0010288">
    <property type="term" value="P:response to lead ion"/>
    <property type="evidence" value="ECO:0007669"/>
    <property type="project" value="TreeGrafter"/>
</dbReference>
<sequence length="238" mass="26088">MPESPGFAHAAWLMADPARAMMLMALTDGRARPAGELARAAGITPQTASVHLARLHAGGLLAMETQGRHRYYRMAGDHVAQAVEQLAAIRPLPQPARTVVGRKGRLLRHCRTCYDHLAGRVGVLVTRALVDQGFLVAVADKRFEVSRSGATWFSALGIDVDTLRPTRRGIARQCLDSTEREHHLAGPLGRRLLESLCDRGWLRRSREPRVIQVTPAGRQALKRHLGVDPERAASVDGE</sequence>
<evidence type="ECO:0000259" key="1">
    <source>
        <dbReference type="PROSITE" id="PS50987"/>
    </source>
</evidence>
<name>A0A5B8RD07_9ZZZZ</name>
<dbReference type="Gene3D" id="1.10.10.10">
    <property type="entry name" value="Winged helix-like DNA-binding domain superfamily/Winged helix DNA-binding domain"/>
    <property type="match status" value="1"/>
</dbReference>
<protein>
    <recommendedName>
        <fullName evidence="1">HTH arsR-type domain-containing protein</fullName>
    </recommendedName>
</protein>
<dbReference type="PANTHER" id="PTHR39168">
    <property type="entry name" value="TRANSCRIPTIONAL REGULATOR-RELATED"/>
    <property type="match status" value="1"/>
</dbReference>
<dbReference type="GO" id="GO:0003700">
    <property type="term" value="F:DNA-binding transcription factor activity"/>
    <property type="evidence" value="ECO:0007669"/>
    <property type="project" value="InterPro"/>
</dbReference>
<dbReference type="AlphaFoldDB" id="A0A5B8RD07"/>